<dbReference type="KEGG" id="tfu:Tfu_0266"/>
<dbReference type="HOGENOM" id="CLU_2208810_0_0_11"/>
<protein>
    <submittedName>
        <fullName evidence="2">Uncharacterized protein</fullName>
    </submittedName>
</protein>
<evidence type="ECO:0000313" key="2">
    <source>
        <dbReference type="EMBL" id="AAZ54304.1"/>
    </source>
</evidence>
<dbReference type="AlphaFoldDB" id="Q47TB3"/>
<feature type="region of interest" description="Disordered" evidence="1">
    <location>
        <begin position="1"/>
        <end position="20"/>
    </location>
</feature>
<sequence length="107" mass="12181">MTTTIRHPQPRIRPPRPWIPNDPPETVLPAWMYARREPRFPYRIIHPDDSRTASTADQAEHLNKQRCTSPRIQSCLGLRTLVLLTSTALLASTVLHACTQLTAFCPL</sequence>
<dbReference type="EMBL" id="CP000088">
    <property type="protein sequence ID" value="AAZ54304.1"/>
    <property type="molecule type" value="Genomic_DNA"/>
</dbReference>
<proteinExistence type="predicted"/>
<organism evidence="2">
    <name type="scientific">Thermobifida fusca (strain YX)</name>
    <dbReference type="NCBI Taxonomy" id="269800"/>
    <lineage>
        <taxon>Bacteria</taxon>
        <taxon>Bacillati</taxon>
        <taxon>Actinomycetota</taxon>
        <taxon>Actinomycetes</taxon>
        <taxon>Streptosporangiales</taxon>
        <taxon>Nocardiopsidaceae</taxon>
        <taxon>Thermobifida</taxon>
    </lineage>
</organism>
<gene>
    <name evidence="2" type="ordered locus">Tfu_0266</name>
</gene>
<evidence type="ECO:0000256" key="1">
    <source>
        <dbReference type="SAM" id="MobiDB-lite"/>
    </source>
</evidence>
<name>Q47TB3_THEFY</name>
<dbReference type="RefSeq" id="WP_011290713.1">
    <property type="nucleotide sequence ID" value="NC_007333.1"/>
</dbReference>
<dbReference type="STRING" id="269800.Tfu_0266"/>
<accession>Q47TB3</accession>
<reference evidence="2" key="1">
    <citation type="submission" date="2005-07" db="EMBL/GenBank/DDBJ databases">
        <title>Complete sequence of Thermobifida fusca YX.</title>
        <authorList>
            <consortium name="US DOE Joint Genome Institute"/>
            <person name="Copeland A."/>
            <person name="Lucas S."/>
            <person name="Lapidus A."/>
            <person name="Barry K."/>
            <person name="Detter J.C."/>
            <person name="Glavina T."/>
            <person name="Hammon N."/>
            <person name="Israni S."/>
            <person name="Pitluck S."/>
            <person name="Di Bartolo G."/>
            <person name="Chain P."/>
            <person name="Schmutz J."/>
            <person name="Larimer F."/>
            <person name="Land M."/>
            <person name="Lykidis A."/>
            <person name="Richardson P."/>
        </authorList>
    </citation>
    <scope>NUCLEOTIDE SEQUENCE</scope>
    <source>
        <strain evidence="2">YX</strain>
    </source>
</reference>